<evidence type="ECO:0000313" key="2">
    <source>
        <dbReference type="Proteomes" id="UP001225034"/>
    </source>
</evidence>
<organism evidence="1 2">
    <name type="scientific">Alkalicoccobacillus murimartini</name>
    <dbReference type="NCBI Taxonomy" id="171685"/>
    <lineage>
        <taxon>Bacteria</taxon>
        <taxon>Bacillati</taxon>
        <taxon>Bacillota</taxon>
        <taxon>Bacilli</taxon>
        <taxon>Bacillales</taxon>
        <taxon>Bacillaceae</taxon>
        <taxon>Alkalicoccobacillus</taxon>
    </lineage>
</organism>
<proteinExistence type="predicted"/>
<protein>
    <submittedName>
        <fullName evidence="1">Uncharacterized protein</fullName>
    </submittedName>
</protein>
<reference evidence="1 2" key="1">
    <citation type="submission" date="2023-07" db="EMBL/GenBank/DDBJ databases">
        <title>Genomic Encyclopedia of Type Strains, Phase IV (KMG-IV): sequencing the most valuable type-strain genomes for metagenomic binning, comparative biology and taxonomic classification.</title>
        <authorList>
            <person name="Goeker M."/>
        </authorList>
    </citation>
    <scope>NUCLEOTIDE SEQUENCE [LARGE SCALE GENOMIC DNA]</scope>
    <source>
        <strain evidence="1 2">DSM 19154</strain>
    </source>
</reference>
<comment type="caution">
    <text evidence="1">The sequence shown here is derived from an EMBL/GenBank/DDBJ whole genome shotgun (WGS) entry which is preliminary data.</text>
</comment>
<dbReference type="Proteomes" id="UP001225034">
    <property type="component" value="Unassembled WGS sequence"/>
</dbReference>
<name>A0ABT9YGR6_9BACI</name>
<accession>A0ABT9YGR6</accession>
<evidence type="ECO:0000313" key="1">
    <source>
        <dbReference type="EMBL" id="MDQ0207032.1"/>
    </source>
</evidence>
<keyword evidence="2" id="KW-1185">Reference proteome</keyword>
<gene>
    <name evidence="1" type="ORF">J2S05_001831</name>
</gene>
<sequence length="151" mass="17232">MHQLVEYHFDIAGYRFTCSSIVSILRSIVSLALPSFRFCALSFHFPSHRFDFTLYRFTCSPIVSIQHSIVSLPLPSFRFNTLSFHSPPIVSILRSIVSLALPSFHFCALSFHFPSHHIDSPLYIIPTPNKKTALHQVESSFFIIYPRLSSG</sequence>
<dbReference type="EMBL" id="JAUSUA010000002">
    <property type="protein sequence ID" value="MDQ0207032.1"/>
    <property type="molecule type" value="Genomic_DNA"/>
</dbReference>